<organism evidence="3 4">
    <name type="scientific">Sphingomonas naasensis</name>
    <dbReference type="NCBI Taxonomy" id="1344951"/>
    <lineage>
        <taxon>Bacteria</taxon>
        <taxon>Pseudomonadati</taxon>
        <taxon>Pseudomonadota</taxon>
        <taxon>Alphaproteobacteria</taxon>
        <taxon>Sphingomonadales</taxon>
        <taxon>Sphingomonadaceae</taxon>
        <taxon>Sphingomonas</taxon>
    </lineage>
</organism>
<gene>
    <name evidence="3" type="ORF">E5A74_11900</name>
</gene>
<keyword evidence="4" id="KW-1185">Reference proteome</keyword>
<reference evidence="3 4" key="1">
    <citation type="submission" date="2019-04" db="EMBL/GenBank/DDBJ databases">
        <title>Sphingomonas psychrotolerans sp. nov., isolated from soil in the Tianshan Mountains, Xinjiang, China.</title>
        <authorList>
            <person name="Luo Y."/>
            <person name="Sheng H."/>
        </authorList>
    </citation>
    <scope>NUCLEOTIDE SEQUENCE [LARGE SCALE GENOMIC DNA]</scope>
    <source>
        <strain evidence="3 4">KIS18-15</strain>
    </source>
</reference>
<dbReference type="EMBL" id="SRXU01000004">
    <property type="protein sequence ID" value="TGX42531.1"/>
    <property type="molecule type" value="Genomic_DNA"/>
</dbReference>
<evidence type="ECO:0000256" key="1">
    <source>
        <dbReference type="SAM" id="MobiDB-lite"/>
    </source>
</evidence>
<feature type="region of interest" description="Disordered" evidence="1">
    <location>
        <begin position="330"/>
        <end position="349"/>
    </location>
</feature>
<evidence type="ECO:0000313" key="4">
    <source>
        <dbReference type="Proteomes" id="UP000309848"/>
    </source>
</evidence>
<dbReference type="RefSeq" id="WP_135985136.1">
    <property type="nucleotide sequence ID" value="NZ_JAASQM010000004.1"/>
</dbReference>
<protein>
    <submittedName>
        <fullName evidence="3">Uncharacterized protein</fullName>
    </submittedName>
</protein>
<name>A0A4S1WHE7_9SPHN</name>
<dbReference type="AlphaFoldDB" id="A0A4S1WHE7"/>
<comment type="caution">
    <text evidence="3">The sequence shown here is derived from an EMBL/GenBank/DDBJ whole genome shotgun (WGS) entry which is preliminary data.</text>
</comment>
<sequence length="349" mass="36327">MSIRIRIAAALLAGALSVAPLAAQAQSTTIQVPAAKKWKHVGTGVIVPQALAGLPRTGITDSTAGEFDVSIQFGNPESTQLTIYLFRPALASVPVWFDRAETQILDRDIFGHAAPVSDPIAFAPPGTTTASALRRVYVPEKRTFTATGAAMVPLGEWLVAARLSSTSLDPAALDAKLLEALAALGWPAPVAGAAPDAIAAPIQPCTTPAGFSAKAKVKKPDMGAALLGALLANAADDPDIKKTPVEGPQGLCREGKPGAETATYRTLGDGKGYVIALGDAGRTISVYPEFVLDKGEPGYAVTFNDLATSYVYPSFDRLPEPGKAFEMVRKSRPISSSTRGSKALTIHTP</sequence>
<feature type="signal peptide" evidence="2">
    <location>
        <begin position="1"/>
        <end position="25"/>
    </location>
</feature>
<evidence type="ECO:0000313" key="3">
    <source>
        <dbReference type="EMBL" id="TGX42531.1"/>
    </source>
</evidence>
<proteinExistence type="predicted"/>
<evidence type="ECO:0000256" key="2">
    <source>
        <dbReference type="SAM" id="SignalP"/>
    </source>
</evidence>
<keyword evidence="2" id="KW-0732">Signal</keyword>
<dbReference type="OrthoDB" id="7462684at2"/>
<feature type="chain" id="PRO_5020254717" evidence="2">
    <location>
        <begin position="26"/>
        <end position="349"/>
    </location>
</feature>
<accession>A0A4S1WHE7</accession>
<dbReference type="Proteomes" id="UP000309848">
    <property type="component" value="Unassembled WGS sequence"/>
</dbReference>